<dbReference type="Proteomes" id="UP000663255">
    <property type="component" value="Chromosome 1"/>
</dbReference>
<proteinExistence type="predicted"/>
<accession>A0AAP9WIH0</accession>
<evidence type="ECO:0000313" key="1">
    <source>
        <dbReference type="EMBL" id="QOI49518.1"/>
    </source>
</evidence>
<protein>
    <submittedName>
        <fullName evidence="1">TIGR04388 family protein</fullName>
    </submittedName>
</protein>
<sequence length="37" mass="3991">MGVRTPLTGYVTYTKHQNANLLTGQQEVKGGREAGSQ</sequence>
<dbReference type="NCBIfam" id="TIGR04388">
    <property type="entry name" value="Lepto_longest"/>
    <property type="match status" value="1"/>
</dbReference>
<gene>
    <name evidence="1" type="ORF">Lepto1489_02880</name>
</gene>
<name>A0AAP9WIH0_LEPIR</name>
<organism evidence="1 2">
    <name type="scientific">Leptospira interrogans serovar Bataviae</name>
    <dbReference type="NCBI Taxonomy" id="312175"/>
    <lineage>
        <taxon>Bacteria</taxon>
        <taxon>Pseudomonadati</taxon>
        <taxon>Spirochaetota</taxon>
        <taxon>Spirochaetia</taxon>
        <taxon>Leptospirales</taxon>
        <taxon>Leptospiraceae</taxon>
        <taxon>Leptospira</taxon>
    </lineage>
</organism>
<reference evidence="1" key="1">
    <citation type="submission" date="2019-09" db="EMBL/GenBank/DDBJ databases">
        <title>Comparative Genomics of Leptospira interrogans Reveals Genome Plasticity - A Common Adaptive Strategy for Survival in Various Hosts.</title>
        <authorList>
            <person name="Ramli S.R."/>
            <person name="Bunk B."/>
            <person name="Goris M."/>
            <person name="Bhuju S."/>
            <person name="Jarek M."/>
            <person name="Sproer C."/>
            <person name="Mustakim S."/>
            <person name="Strommenger B."/>
            <person name="Pessler F."/>
        </authorList>
    </citation>
    <scope>NUCLEOTIDE SEQUENCE</scope>
    <source>
        <strain evidence="1">1489</strain>
    </source>
</reference>
<dbReference type="AlphaFoldDB" id="A0AAP9WIH0"/>
<dbReference type="EMBL" id="CP043893">
    <property type="protein sequence ID" value="QOI49518.1"/>
    <property type="molecule type" value="Genomic_DNA"/>
</dbReference>
<evidence type="ECO:0000313" key="2">
    <source>
        <dbReference type="Proteomes" id="UP000663255"/>
    </source>
</evidence>
<dbReference type="InterPro" id="IPR030885">
    <property type="entry name" value="Lepto_longest"/>
</dbReference>